<organism evidence="2 3">
    <name type="scientific">Alternaria atra</name>
    <dbReference type="NCBI Taxonomy" id="119953"/>
    <lineage>
        <taxon>Eukaryota</taxon>
        <taxon>Fungi</taxon>
        <taxon>Dikarya</taxon>
        <taxon>Ascomycota</taxon>
        <taxon>Pezizomycotina</taxon>
        <taxon>Dothideomycetes</taxon>
        <taxon>Pleosporomycetidae</taxon>
        <taxon>Pleosporales</taxon>
        <taxon>Pleosporineae</taxon>
        <taxon>Pleosporaceae</taxon>
        <taxon>Alternaria</taxon>
        <taxon>Alternaria sect. Ulocladioides</taxon>
    </lineage>
</organism>
<gene>
    <name evidence="2" type="ORF">ALTATR162_LOCUS8925</name>
</gene>
<dbReference type="EMBL" id="CAJRGZ010000023">
    <property type="protein sequence ID" value="CAG5178887.1"/>
    <property type="molecule type" value="Genomic_DNA"/>
</dbReference>
<keyword evidence="3" id="KW-1185">Reference proteome</keyword>
<dbReference type="OrthoDB" id="3680585at2759"/>
<reference evidence="2" key="1">
    <citation type="submission" date="2021-05" db="EMBL/GenBank/DDBJ databases">
        <authorList>
            <person name="Stam R."/>
        </authorList>
    </citation>
    <scope>NUCLEOTIDE SEQUENCE</scope>
    <source>
        <strain evidence="2">CS162</strain>
    </source>
</reference>
<dbReference type="AlphaFoldDB" id="A0A8J2N9C6"/>
<protein>
    <recommendedName>
        <fullName evidence="4">AA1-like domain-containing protein</fullName>
    </recommendedName>
</protein>
<dbReference type="Proteomes" id="UP000676310">
    <property type="component" value="Unassembled WGS sequence"/>
</dbReference>
<keyword evidence="1" id="KW-0732">Signal</keyword>
<accession>A0A8J2N9C6</accession>
<evidence type="ECO:0000313" key="3">
    <source>
        <dbReference type="Proteomes" id="UP000676310"/>
    </source>
</evidence>
<evidence type="ECO:0008006" key="4">
    <source>
        <dbReference type="Google" id="ProtNLM"/>
    </source>
</evidence>
<evidence type="ECO:0000313" key="2">
    <source>
        <dbReference type="EMBL" id="CAG5178887.1"/>
    </source>
</evidence>
<proteinExistence type="predicted"/>
<comment type="caution">
    <text evidence="2">The sequence shown here is derived from an EMBL/GenBank/DDBJ whole genome shotgun (WGS) entry which is preliminary data.</text>
</comment>
<evidence type="ECO:0000256" key="1">
    <source>
        <dbReference type="SAM" id="SignalP"/>
    </source>
</evidence>
<dbReference type="RefSeq" id="XP_043172493.1">
    <property type="nucleotide sequence ID" value="XM_043316558.1"/>
</dbReference>
<feature type="signal peptide" evidence="1">
    <location>
        <begin position="1"/>
        <end position="16"/>
    </location>
</feature>
<name>A0A8J2N9C6_9PLEO</name>
<sequence>MQFSTVLLALVATTSAAVLPRTENKGQWSVHVTLGPDIEQLYLHAEFTSDEYDEEHKLRSTCVEAPNAELPVIHGCDRAAFDFSYDGATVNVQQTLDSGVTVYGSAPLSIHTFIGGGRFEDGTIVPVTSAVA</sequence>
<dbReference type="GeneID" id="67021089"/>
<feature type="chain" id="PRO_5035266568" description="AA1-like domain-containing protein" evidence="1">
    <location>
        <begin position="17"/>
        <end position="132"/>
    </location>
</feature>